<gene>
    <name evidence="2" type="ORF">K450DRAFT_260592</name>
</gene>
<evidence type="ECO:0000256" key="1">
    <source>
        <dbReference type="SAM" id="MobiDB-lite"/>
    </source>
</evidence>
<comment type="caution">
    <text evidence="2">The sequence shown here is derived from an EMBL/GenBank/DDBJ whole genome shotgun (WGS) entry which is preliminary data.</text>
</comment>
<accession>A0AAD5E396</accession>
<evidence type="ECO:0000313" key="2">
    <source>
        <dbReference type="EMBL" id="KAI8575666.1"/>
    </source>
</evidence>
<feature type="compositionally biased region" description="Basic residues" evidence="1">
    <location>
        <begin position="1"/>
        <end position="11"/>
    </location>
</feature>
<reference evidence="2" key="1">
    <citation type="submission" date="2021-06" db="EMBL/GenBank/DDBJ databases">
        <authorList>
            <consortium name="DOE Joint Genome Institute"/>
            <person name="Mondo S.J."/>
            <person name="Amses K.R."/>
            <person name="Simmons D.R."/>
            <person name="Longcore J.E."/>
            <person name="Seto K."/>
            <person name="Alves G.H."/>
            <person name="Bonds A.E."/>
            <person name="Quandt C.A."/>
            <person name="Davis W.J."/>
            <person name="Chang Y."/>
            <person name="Letcher P.M."/>
            <person name="Powell M.J."/>
            <person name="Kuo A."/>
            <person name="Labutti K."/>
            <person name="Pangilinan J."/>
            <person name="Andreopoulos W."/>
            <person name="Tritt A."/>
            <person name="Riley R."/>
            <person name="Hundley H."/>
            <person name="Johnson J."/>
            <person name="Lipzen A."/>
            <person name="Barry K."/>
            <person name="Berbee M.L."/>
            <person name="Buchler N.E."/>
            <person name="Grigoriev I.V."/>
            <person name="Spatafora J.W."/>
            <person name="Stajich J.E."/>
            <person name="James T.Y."/>
        </authorList>
    </citation>
    <scope>NUCLEOTIDE SEQUENCE</scope>
    <source>
        <strain evidence="2">AG</strain>
    </source>
</reference>
<dbReference type="GeneID" id="75917528"/>
<reference evidence="2" key="2">
    <citation type="journal article" date="2022" name="Proc. Natl. Acad. Sci. U.S.A.">
        <title>Diploid-dominant life cycles characterize the early evolution of Fungi.</title>
        <authorList>
            <person name="Amses K.R."/>
            <person name="Simmons D.R."/>
            <person name="Longcore J.E."/>
            <person name="Mondo S.J."/>
            <person name="Seto K."/>
            <person name="Jeronimo G.H."/>
            <person name="Bonds A.E."/>
            <person name="Quandt C.A."/>
            <person name="Davis W.J."/>
            <person name="Chang Y."/>
            <person name="Federici B.A."/>
            <person name="Kuo A."/>
            <person name="LaButti K."/>
            <person name="Pangilinan J."/>
            <person name="Andreopoulos W."/>
            <person name="Tritt A."/>
            <person name="Riley R."/>
            <person name="Hundley H."/>
            <person name="Johnson J."/>
            <person name="Lipzen A."/>
            <person name="Barry K."/>
            <person name="Lang B.F."/>
            <person name="Cuomo C.A."/>
            <person name="Buchler N.E."/>
            <person name="Grigoriev I.V."/>
            <person name="Spatafora J.W."/>
            <person name="Stajich J.E."/>
            <person name="James T.Y."/>
        </authorList>
    </citation>
    <scope>NUCLEOTIDE SEQUENCE</scope>
    <source>
        <strain evidence="2">AG</strain>
    </source>
</reference>
<proteinExistence type="predicted"/>
<dbReference type="RefSeq" id="XP_051440670.1">
    <property type="nucleotide sequence ID" value="XM_051592185.1"/>
</dbReference>
<protein>
    <submittedName>
        <fullName evidence="2">Uncharacterized protein</fullName>
    </submittedName>
</protein>
<feature type="region of interest" description="Disordered" evidence="1">
    <location>
        <begin position="1"/>
        <end position="25"/>
    </location>
</feature>
<organism evidence="2 3">
    <name type="scientific">Umbelopsis ramanniana AG</name>
    <dbReference type="NCBI Taxonomy" id="1314678"/>
    <lineage>
        <taxon>Eukaryota</taxon>
        <taxon>Fungi</taxon>
        <taxon>Fungi incertae sedis</taxon>
        <taxon>Mucoromycota</taxon>
        <taxon>Mucoromycotina</taxon>
        <taxon>Umbelopsidomycetes</taxon>
        <taxon>Umbelopsidales</taxon>
        <taxon>Umbelopsidaceae</taxon>
        <taxon>Umbelopsis</taxon>
    </lineage>
</organism>
<dbReference type="Proteomes" id="UP001206595">
    <property type="component" value="Unassembled WGS sequence"/>
</dbReference>
<name>A0AAD5E396_UMBRA</name>
<dbReference type="EMBL" id="MU620973">
    <property type="protein sequence ID" value="KAI8575666.1"/>
    <property type="molecule type" value="Genomic_DNA"/>
</dbReference>
<keyword evidence="3" id="KW-1185">Reference proteome</keyword>
<dbReference type="AlphaFoldDB" id="A0AAD5E396"/>
<evidence type="ECO:0000313" key="3">
    <source>
        <dbReference type="Proteomes" id="UP001206595"/>
    </source>
</evidence>
<sequence>MFGYRRRSRNKLRAETKQSRVNRSSLADHISNDRVIISASFTHTLPKGVASNINQQG</sequence>